<proteinExistence type="predicted"/>
<dbReference type="Pfam" id="PF09375">
    <property type="entry name" value="Peptidase_M75"/>
    <property type="match status" value="1"/>
</dbReference>
<dbReference type="InterPro" id="IPR034984">
    <property type="entry name" value="Imelysin-like_IPPA"/>
</dbReference>
<evidence type="ECO:0000259" key="3">
    <source>
        <dbReference type="Pfam" id="PF09375"/>
    </source>
</evidence>
<reference evidence="4 5" key="1">
    <citation type="submission" date="2017-06" db="EMBL/GenBank/DDBJ databases">
        <title>Raineya orbicola gen. nov., sp. nov. a slightly thermophilic bacterium of the phylum Bacteroidetes and the description of Raineyaceae fam. nov.</title>
        <authorList>
            <person name="Albuquerque L."/>
            <person name="Polonia A.R.M."/>
            <person name="Barroso C."/>
            <person name="Froufe H.J.C."/>
            <person name="Lage O."/>
            <person name="Lobo-Da-Cunha A."/>
            <person name="Egas C."/>
            <person name="Da Costa M.S."/>
        </authorList>
    </citation>
    <scope>NUCLEOTIDE SEQUENCE [LARGE SCALE GENOMIC DNA]</scope>
    <source>
        <strain evidence="4 5">SPSPC-11</strain>
    </source>
</reference>
<dbReference type="PROSITE" id="PS51257">
    <property type="entry name" value="PROKAR_LIPOPROTEIN"/>
    <property type="match status" value="1"/>
</dbReference>
<evidence type="ECO:0000313" key="5">
    <source>
        <dbReference type="Proteomes" id="UP000233387"/>
    </source>
</evidence>
<gene>
    <name evidence="4" type="ORF">Rain11_1187</name>
</gene>
<protein>
    <submittedName>
        <fullName evidence="4">Imelysin</fullName>
    </submittedName>
</protein>
<dbReference type="RefSeq" id="WP_101358455.1">
    <property type="nucleotide sequence ID" value="NZ_NKXO01000016.1"/>
</dbReference>
<sequence length="364" mass="40797">MKKSLCIALLATLAFACKKKNSEPSDRFDRAKMLENFAQNLIKPAFQELQNQVNTLKTATDNFVQNTTLQNLQNLQVAWENAYTAWQYANAYNFGPAGEQGLRKGLIEEIGTFPVSTSKIESFISNNNANFNDFNRDARGFLAVEYLIFDLNGNNTNILSNFSSANRKNFLADVVNNIKMRVDEVVSAWNGSYYNEFISNAGTDVGSSTSQLYNEFIKSFESIKNYKVGLPLGKRPGQTQAEPTRVEAYYSGKTLKVIGEHLKAIENIWYGKDKNGNDGIGFKEYLESVEGGTTLITSTETQWAIVMDTYKNIPQNPRISEQITSNPTPFDKLHTELQKHTRFFKSDMSSLLGIAITYSSGDGD</sequence>
<comment type="caution">
    <text evidence="4">The sequence shown here is derived from an EMBL/GenBank/DDBJ whole genome shotgun (WGS) entry which is preliminary data.</text>
</comment>
<dbReference type="CDD" id="cd14659">
    <property type="entry name" value="Imelysin-like_IPPA"/>
    <property type="match status" value="1"/>
</dbReference>
<evidence type="ECO:0000313" key="4">
    <source>
        <dbReference type="EMBL" id="PKQ69732.1"/>
    </source>
</evidence>
<dbReference type="GO" id="GO:0030313">
    <property type="term" value="C:cell envelope"/>
    <property type="evidence" value="ECO:0007669"/>
    <property type="project" value="UniProtKB-SubCell"/>
</dbReference>
<feature type="domain" description="Imelysin-like" evidence="3">
    <location>
        <begin position="44"/>
        <end position="323"/>
    </location>
</feature>
<keyword evidence="5" id="KW-1185">Reference proteome</keyword>
<dbReference type="EMBL" id="NKXO01000016">
    <property type="protein sequence ID" value="PKQ69732.1"/>
    <property type="molecule type" value="Genomic_DNA"/>
</dbReference>
<comment type="subcellular location">
    <subcellularLocation>
        <location evidence="1">Cell envelope</location>
    </subcellularLocation>
</comment>
<dbReference type="Proteomes" id="UP000233387">
    <property type="component" value="Unassembled WGS sequence"/>
</dbReference>
<dbReference type="OrthoDB" id="650514at2"/>
<dbReference type="InterPro" id="IPR018976">
    <property type="entry name" value="Imelysin-like"/>
</dbReference>
<dbReference type="InterPro" id="IPR038352">
    <property type="entry name" value="Imelysin_sf"/>
</dbReference>
<dbReference type="Gene3D" id="1.20.1420.20">
    <property type="entry name" value="M75 peptidase, HXXE motif"/>
    <property type="match status" value="1"/>
</dbReference>
<accession>A0A2N3IHC1</accession>
<evidence type="ECO:0000256" key="1">
    <source>
        <dbReference type="ARBA" id="ARBA00004196"/>
    </source>
</evidence>
<dbReference type="AlphaFoldDB" id="A0A2N3IHC1"/>
<organism evidence="4 5">
    <name type="scientific">Raineya orbicola</name>
    <dbReference type="NCBI Taxonomy" id="2016530"/>
    <lineage>
        <taxon>Bacteria</taxon>
        <taxon>Pseudomonadati</taxon>
        <taxon>Bacteroidota</taxon>
        <taxon>Cytophagia</taxon>
        <taxon>Cytophagales</taxon>
        <taxon>Raineyaceae</taxon>
        <taxon>Raineya</taxon>
    </lineage>
</organism>
<evidence type="ECO:0000256" key="2">
    <source>
        <dbReference type="ARBA" id="ARBA00022729"/>
    </source>
</evidence>
<keyword evidence="2" id="KW-0732">Signal</keyword>
<name>A0A2N3IHC1_9BACT</name>